<evidence type="ECO:0008006" key="9">
    <source>
        <dbReference type="Google" id="ProtNLM"/>
    </source>
</evidence>
<evidence type="ECO:0000256" key="1">
    <source>
        <dbReference type="ARBA" id="ARBA00004370"/>
    </source>
</evidence>
<dbReference type="OrthoDB" id="85289at2157"/>
<protein>
    <recommendedName>
        <fullName evidence="9">FUN14 family protein</fullName>
    </recommendedName>
</protein>
<evidence type="ECO:0000313" key="8">
    <source>
        <dbReference type="Proteomes" id="UP000197156"/>
    </source>
</evidence>
<keyword evidence="4 6" id="KW-1133">Transmembrane helix</keyword>
<reference evidence="7 8" key="1">
    <citation type="submission" date="2016-03" db="EMBL/GenBank/DDBJ databases">
        <title>Complete genome sequence of Thermococcus celer.</title>
        <authorList>
            <person name="Oger P.M."/>
        </authorList>
    </citation>
    <scope>NUCLEOTIDE SEQUENCE [LARGE SCALE GENOMIC DNA]</scope>
    <source>
        <strain evidence="7 8">Vu 13</strain>
    </source>
</reference>
<evidence type="ECO:0000313" key="7">
    <source>
        <dbReference type="EMBL" id="ASI98181.1"/>
    </source>
</evidence>
<dbReference type="GeneID" id="33323214"/>
<dbReference type="EMBL" id="CP014854">
    <property type="protein sequence ID" value="ASI98181.1"/>
    <property type="molecule type" value="Genomic_DNA"/>
</dbReference>
<evidence type="ECO:0000256" key="6">
    <source>
        <dbReference type="SAM" id="Phobius"/>
    </source>
</evidence>
<evidence type="ECO:0000256" key="3">
    <source>
        <dbReference type="ARBA" id="ARBA00022692"/>
    </source>
</evidence>
<feature type="transmembrane region" description="Helical" evidence="6">
    <location>
        <begin position="78"/>
        <end position="96"/>
    </location>
</feature>
<dbReference type="RefSeq" id="WP_088862154.1">
    <property type="nucleotide sequence ID" value="NZ_CP014854.1"/>
</dbReference>
<dbReference type="Proteomes" id="UP000197156">
    <property type="component" value="Chromosome"/>
</dbReference>
<sequence>MDLSVAGITGDVGVGAVAGFLTGFALKKVMKIAMALIGAYLLSLFWLQQKGVITINTDKLFNLTGNLTSQVVSLSQKAIGILPGTGAFIAGFYLGFQKG</sequence>
<dbReference type="KEGG" id="tce:A3L02_00650"/>
<feature type="transmembrane region" description="Helical" evidence="6">
    <location>
        <begin position="32"/>
        <end position="49"/>
    </location>
</feature>
<comment type="similarity">
    <text evidence="2">Belongs to the FUN14 family.</text>
</comment>
<gene>
    <name evidence="7" type="ORF">A3L02_00650</name>
</gene>
<dbReference type="InterPro" id="IPR007014">
    <property type="entry name" value="FUN14"/>
</dbReference>
<keyword evidence="5 6" id="KW-0472">Membrane</keyword>
<evidence type="ECO:0000256" key="5">
    <source>
        <dbReference type="ARBA" id="ARBA00023136"/>
    </source>
</evidence>
<feature type="transmembrane region" description="Helical" evidence="6">
    <location>
        <begin position="6"/>
        <end position="25"/>
    </location>
</feature>
<keyword evidence="8" id="KW-1185">Reference proteome</keyword>
<accession>A0A218NZS9</accession>
<evidence type="ECO:0000256" key="4">
    <source>
        <dbReference type="ARBA" id="ARBA00022989"/>
    </source>
</evidence>
<dbReference type="GO" id="GO:0016020">
    <property type="term" value="C:membrane"/>
    <property type="evidence" value="ECO:0007669"/>
    <property type="project" value="UniProtKB-SubCell"/>
</dbReference>
<name>A0A218NZS9_THECE</name>
<evidence type="ECO:0000256" key="2">
    <source>
        <dbReference type="ARBA" id="ARBA00009160"/>
    </source>
</evidence>
<dbReference type="Pfam" id="PF04930">
    <property type="entry name" value="FUN14"/>
    <property type="match status" value="1"/>
</dbReference>
<organism evidence="7 8">
    <name type="scientific">Thermococcus celer Vu 13 = JCM 8558</name>
    <dbReference type="NCBI Taxonomy" id="1293037"/>
    <lineage>
        <taxon>Archaea</taxon>
        <taxon>Methanobacteriati</taxon>
        <taxon>Methanobacteriota</taxon>
        <taxon>Thermococci</taxon>
        <taxon>Thermococcales</taxon>
        <taxon>Thermococcaceae</taxon>
        <taxon>Thermococcus</taxon>
    </lineage>
</organism>
<comment type="subcellular location">
    <subcellularLocation>
        <location evidence="1">Membrane</location>
    </subcellularLocation>
</comment>
<proteinExistence type="inferred from homology"/>
<dbReference type="AlphaFoldDB" id="A0A218NZS9"/>
<keyword evidence="3 6" id="KW-0812">Transmembrane</keyword>